<reference evidence="2" key="1">
    <citation type="journal article" date="2012" name="PLoS Genet.">
        <title>Comparative analysis of the genomes of two field isolates of the rice blast fungus Magnaporthe oryzae.</title>
        <authorList>
            <person name="Xue M."/>
            <person name="Yang J."/>
            <person name="Li Z."/>
            <person name="Hu S."/>
            <person name="Yao N."/>
            <person name="Dean R.A."/>
            <person name="Zhao W."/>
            <person name="Shen M."/>
            <person name="Zhang H."/>
            <person name="Li C."/>
            <person name="Liu L."/>
            <person name="Cao L."/>
            <person name="Xu X."/>
            <person name="Xing Y."/>
            <person name="Hsiang T."/>
            <person name="Zhang Z."/>
            <person name="Xu J.R."/>
            <person name="Peng Y.L."/>
        </authorList>
    </citation>
    <scope>NUCLEOTIDE SEQUENCE [LARGE SCALE GENOMIC DNA]</scope>
    <source>
        <strain evidence="2">P131</strain>
    </source>
</reference>
<dbReference type="AlphaFoldDB" id="L7JMB0"/>
<dbReference type="EMBL" id="JH795760">
    <property type="protein sequence ID" value="ELQ69391.1"/>
    <property type="molecule type" value="Genomic_DNA"/>
</dbReference>
<name>L7JMB0_PYRO1</name>
<sequence length="68" mass="7261">THKSAYGRGDIYASADGTGHGSRPITDESQCRCCVAATPGLDKLSRLGGDRDRAPPELHPAKRGRIEK</sequence>
<organism>
    <name type="scientific">Pyricularia oryzae (strain P131)</name>
    <name type="common">Rice blast fungus</name>
    <name type="synonym">Magnaporthe oryzae</name>
    <dbReference type="NCBI Taxonomy" id="1143193"/>
    <lineage>
        <taxon>Eukaryota</taxon>
        <taxon>Fungi</taxon>
        <taxon>Dikarya</taxon>
        <taxon>Ascomycota</taxon>
        <taxon>Pezizomycotina</taxon>
        <taxon>Sordariomycetes</taxon>
        <taxon>Sordariomycetidae</taxon>
        <taxon>Magnaporthales</taxon>
        <taxon>Pyriculariaceae</taxon>
        <taxon>Pyricularia</taxon>
    </lineage>
</organism>
<feature type="non-terminal residue" evidence="2">
    <location>
        <position position="1"/>
    </location>
</feature>
<feature type="region of interest" description="Disordered" evidence="1">
    <location>
        <begin position="41"/>
        <end position="68"/>
    </location>
</feature>
<evidence type="ECO:0000256" key="1">
    <source>
        <dbReference type="SAM" id="MobiDB-lite"/>
    </source>
</evidence>
<accession>L7JMB0</accession>
<feature type="compositionally biased region" description="Basic and acidic residues" evidence="1">
    <location>
        <begin position="43"/>
        <end position="68"/>
    </location>
</feature>
<feature type="region of interest" description="Disordered" evidence="1">
    <location>
        <begin position="1"/>
        <end position="26"/>
    </location>
</feature>
<evidence type="ECO:0000313" key="2">
    <source>
        <dbReference type="EMBL" id="ELQ69391.1"/>
    </source>
</evidence>
<protein>
    <submittedName>
        <fullName evidence="2">Uncharacterized protein</fullName>
    </submittedName>
</protein>
<proteinExistence type="predicted"/>
<gene>
    <name evidence="2" type="ORF">OOW_P131scaffold00159g1</name>
</gene>